<dbReference type="RefSeq" id="WP_229710002.1">
    <property type="nucleotide sequence ID" value="NZ_BMLK01000001.1"/>
</dbReference>
<evidence type="ECO:0000313" key="1">
    <source>
        <dbReference type="EMBL" id="GGN41348.1"/>
    </source>
</evidence>
<organism evidence="1 2">
    <name type="scientific">Novosphingobium indicum</name>
    <dbReference type="NCBI Taxonomy" id="462949"/>
    <lineage>
        <taxon>Bacteria</taxon>
        <taxon>Pseudomonadati</taxon>
        <taxon>Pseudomonadota</taxon>
        <taxon>Alphaproteobacteria</taxon>
        <taxon>Sphingomonadales</taxon>
        <taxon>Sphingomonadaceae</taxon>
        <taxon>Novosphingobium</taxon>
    </lineage>
</organism>
<proteinExistence type="predicted"/>
<name>A0ABQ2J880_9SPHN</name>
<gene>
    <name evidence="1" type="ORF">GCM10011349_03340</name>
</gene>
<comment type="caution">
    <text evidence="1">The sequence shown here is derived from an EMBL/GenBank/DDBJ whole genome shotgun (WGS) entry which is preliminary data.</text>
</comment>
<keyword evidence="2" id="KW-1185">Reference proteome</keyword>
<evidence type="ECO:0000313" key="2">
    <source>
        <dbReference type="Proteomes" id="UP000605099"/>
    </source>
</evidence>
<reference evidence="2" key="1">
    <citation type="journal article" date="2019" name="Int. J. Syst. Evol. Microbiol.">
        <title>The Global Catalogue of Microorganisms (GCM) 10K type strain sequencing project: providing services to taxonomists for standard genome sequencing and annotation.</title>
        <authorList>
            <consortium name="The Broad Institute Genomics Platform"/>
            <consortium name="The Broad Institute Genome Sequencing Center for Infectious Disease"/>
            <person name="Wu L."/>
            <person name="Ma J."/>
        </authorList>
    </citation>
    <scope>NUCLEOTIDE SEQUENCE [LARGE SCALE GENOMIC DNA]</scope>
    <source>
        <strain evidence="2">CGMCC 1.6784</strain>
    </source>
</reference>
<accession>A0ABQ2J880</accession>
<protein>
    <submittedName>
        <fullName evidence="1">Uncharacterized protein</fullName>
    </submittedName>
</protein>
<dbReference type="Proteomes" id="UP000605099">
    <property type="component" value="Unassembled WGS sequence"/>
</dbReference>
<sequence>MDSNPHSKGGSLSRSGRPQFGLGSASALSMKWSALHDAAGAVATIAGVACAPLPAEVRNFPAVMRDEGGSRRAMAEQHIEDLSAIMEAGLSALLSALARGVDPRGGAKALWREFLTARDAMLALAPQGSGGPRRAA</sequence>
<dbReference type="EMBL" id="BMLK01000001">
    <property type="protein sequence ID" value="GGN41348.1"/>
    <property type="molecule type" value="Genomic_DNA"/>
</dbReference>